<keyword evidence="1" id="KW-0472">Membrane</keyword>
<proteinExistence type="predicted"/>
<feature type="chain" id="PRO_5037422977" evidence="2">
    <location>
        <begin position="18"/>
        <end position="274"/>
    </location>
</feature>
<keyword evidence="1" id="KW-0812">Transmembrane</keyword>
<accession>A0A975GC27</accession>
<dbReference type="EMBL" id="CP046072">
    <property type="protein sequence ID" value="QSZ41077.1"/>
    <property type="molecule type" value="Genomic_DNA"/>
</dbReference>
<dbReference type="InterPro" id="IPR011990">
    <property type="entry name" value="TPR-like_helical_dom_sf"/>
</dbReference>
<dbReference type="Gene3D" id="1.25.40.10">
    <property type="entry name" value="Tetratricopeptide repeat domain"/>
    <property type="match status" value="1"/>
</dbReference>
<dbReference type="RefSeq" id="WP_207562349.1">
    <property type="nucleotide sequence ID" value="NZ_CP046072.1"/>
</dbReference>
<name>A0A975GC27_9BACT</name>
<sequence length="274" mass="31755">MLSLLLLTLSTPLLLQAEDNSQSKSMLERPLMERYILDELKSIRIDNQQTRIDVEERIARSKVEQTDRAARYLTDTIGNIFYIIAAATSILFFGGWNSLRDIRRKTERMIEERVEAITLKYHTELEELQVRLSEQSQKIINNQNMISNTHIAHSLWMRANLESNPQSKIDIYDEILKIHDEDAEVYAYKADAVLDLDECEWALNLSNKAINIDPEYGYAYWQRSCANAILGNSSEAIEDLKIALEKAPNLREEIQKEPSFSKIKNLKDFKEVTI</sequence>
<keyword evidence="4" id="KW-1185">Reference proteome</keyword>
<feature type="transmembrane region" description="Helical" evidence="1">
    <location>
        <begin position="80"/>
        <end position="99"/>
    </location>
</feature>
<dbReference type="NCBIfam" id="NF047558">
    <property type="entry name" value="TPR_END_plus"/>
    <property type="match status" value="1"/>
</dbReference>
<evidence type="ECO:0000256" key="2">
    <source>
        <dbReference type="SAM" id="SignalP"/>
    </source>
</evidence>
<evidence type="ECO:0000256" key="1">
    <source>
        <dbReference type="SAM" id="Phobius"/>
    </source>
</evidence>
<gene>
    <name evidence="3" type="ORF">GJV85_02745</name>
</gene>
<dbReference type="Proteomes" id="UP000671852">
    <property type="component" value="Chromosome"/>
</dbReference>
<evidence type="ECO:0000313" key="4">
    <source>
        <dbReference type="Proteomes" id="UP000671852"/>
    </source>
</evidence>
<protein>
    <submittedName>
        <fullName evidence="3">Tetratricopeptide repeat protein</fullName>
    </submittedName>
</protein>
<dbReference type="SUPFAM" id="SSF48452">
    <property type="entry name" value="TPR-like"/>
    <property type="match status" value="1"/>
</dbReference>
<reference evidence="3" key="1">
    <citation type="submission" date="2019-11" db="EMBL/GenBank/DDBJ databases">
        <authorList>
            <person name="Kojima H."/>
        </authorList>
    </citation>
    <scope>NUCLEOTIDE SEQUENCE</scope>
    <source>
        <strain evidence="3">H1576</strain>
    </source>
</reference>
<dbReference type="KEGG" id="saqt:GJV85_02745"/>
<reference evidence="3" key="2">
    <citation type="submission" date="2021-04" db="EMBL/GenBank/DDBJ databases">
        <title>Isolation and characterization of a novel species of the genus Sulfurimonas.</title>
        <authorList>
            <person name="Fukui M."/>
        </authorList>
    </citation>
    <scope>NUCLEOTIDE SEQUENCE</scope>
    <source>
        <strain evidence="3">H1576</strain>
    </source>
</reference>
<organism evidence="3 4">
    <name type="scientific">Sulfurimonas aquatica</name>
    <dbReference type="NCBI Taxonomy" id="2672570"/>
    <lineage>
        <taxon>Bacteria</taxon>
        <taxon>Pseudomonadati</taxon>
        <taxon>Campylobacterota</taxon>
        <taxon>Epsilonproteobacteria</taxon>
        <taxon>Campylobacterales</taxon>
        <taxon>Sulfurimonadaceae</taxon>
        <taxon>Sulfurimonas</taxon>
    </lineage>
</organism>
<dbReference type="SMART" id="SM00028">
    <property type="entry name" value="TPR"/>
    <property type="match status" value="2"/>
</dbReference>
<dbReference type="InterPro" id="IPR019734">
    <property type="entry name" value="TPR_rpt"/>
</dbReference>
<evidence type="ECO:0000313" key="3">
    <source>
        <dbReference type="EMBL" id="QSZ41077.1"/>
    </source>
</evidence>
<keyword evidence="1" id="KW-1133">Transmembrane helix</keyword>
<keyword evidence="2" id="KW-0732">Signal</keyword>
<dbReference type="AlphaFoldDB" id="A0A975GC27"/>
<feature type="signal peptide" evidence="2">
    <location>
        <begin position="1"/>
        <end position="17"/>
    </location>
</feature>